<feature type="transmembrane region" description="Helical" evidence="1">
    <location>
        <begin position="96"/>
        <end position="114"/>
    </location>
</feature>
<evidence type="ECO:0000313" key="3">
    <source>
        <dbReference type="Proteomes" id="UP001500359"/>
    </source>
</evidence>
<keyword evidence="1" id="KW-0472">Membrane</keyword>
<feature type="transmembrane region" description="Helical" evidence="1">
    <location>
        <begin position="71"/>
        <end position="90"/>
    </location>
</feature>
<feature type="transmembrane region" description="Helical" evidence="1">
    <location>
        <begin position="20"/>
        <end position="39"/>
    </location>
</feature>
<protein>
    <submittedName>
        <fullName evidence="2">MFS transporter</fullName>
    </submittedName>
</protein>
<organism evidence="2 3">
    <name type="scientific">Aliiglaciecola litoralis</name>
    <dbReference type="NCBI Taxonomy" id="582857"/>
    <lineage>
        <taxon>Bacteria</taxon>
        <taxon>Pseudomonadati</taxon>
        <taxon>Pseudomonadota</taxon>
        <taxon>Gammaproteobacteria</taxon>
        <taxon>Alteromonadales</taxon>
        <taxon>Alteromonadaceae</taxon>
        <taxon>Aliiglaciecola</taxon>
    </lineage>
</organism>
<proteinExistence type="predicted"/>
<dbReference type="NCBIfam" id="NF041646">
    <property type="entry name" value="VC0807_fam"/>
    <property type="match status" value="1"/>
</dbReference>
<evidence type="ECO:0000256" key="1">
    <source>
        <dbReference type="SAM" id="Phobius"/>
    </source>
</evidence>
<sequence>MNNDVSTKPSKKQSQNGGFLGNLAFNIVIPVLILTNLSGEDYLGPAWSVVCALIFPIGFGLWDLKKSGKVNGYSVLGIVSVFLTGGITLLKLPAEYIAIKEAAIPAILGIAVLVSQYTHKSLVKLLILNDNVIDWPALSQALENNDNTKLFERKITISSYIVAASFFLSSVLNYVLAKVILVSEPGTTAYAEELGRMTALSYPIIMIPSLIMLFAALAYLFTQMKRLTGEDFFSFLREES</sequence>
<feature type="transmembrane region" description="Helical" evidence="1">
    <location>
        <begin position="45"/>
        <end position="64"/>
    </location>
</feature>
<keyword evidence="3" id="KW-1185">Reference proteome</keyword>
<comment type="caution">
    <text evidence="2">The sequence shown here is derived from an EMBL/GenBank/DDBJ whole genome shotgun (WGS) entry which is preliminary data.</text>
</comment>
<keyword evidence="1" id="KW-1133">Transmembrane helix</keyword>
<accession>A0ABN1LME7</accession>
<dbReference type="EMBL" id="BAAAFD010000007">
    <property type="protein sequence ID" value="GAA0857923.1"/>
    <property type="molecule type" value="Genomic_DNA"/>
</dbReference>
<reference evidence="2 3" key="1">
    <citation type="journal article" date="2019" name="Int. J. Syst. Evol. Microbiol.">
        <title>The Global Catalogue of Microorganisms (GCM) 10K type strain sequencing project: providing services to taxonomists for standard genome sequencing and annotation.</title>
        <authorList>
            <consortium name="The Broad Institute Genomics Platform"/>
            <consortium name="The Broad Institute Genome Sequencing Center for Infectious Disease"/>
            <person name="Wu L."/>
            <person name="Ma J."/>
        </authorList>
    </citation>
    <scope>NUCLEOTIDE SEQUENCE [LARGE SCALE GENOMIC DNA]</scope>
    <source>
        <strain evidence="2 3">JCM 15896</strain>
    </source>
</reference>
<dbReference type="Proteomes" id="UP001500359">
    <property type="component" value="Unassembled WGS sequence"/>
</dbReference>
<name>A0ABN1LME7_9ALTE</name>
<keyword evidence="1" id="KW-0812">Transmembrane</keyword>
<gene>
    <name evidence="2" type="ORF">GCM10009114_25570</name>
</gene>
<evidence type="ECO:0000313" key="2">
    <source>
        <dbReference type="EMBL" id="GAA0857923.1"/>
    </source>
</evidence>
<feature type="transmembrane region" description="Helical" evidence="1">
    <location>
        <begin position="200"/>
        <end position="221"/>
    </location>
</feature>
<feature type="transmembrane region" description="Helical" evidence="1">
    <location>
        <begin position="157"/>
        <end position="180"/>
    </location>
</feature>